<evidence type="ECO:0000256" key="5">
    <source>
        <dbReference type="ARBA" id="ARBA00023136"/>
    </source>
</evidence>
<keyword evidence="3 6" id="KW-0812">Transmembrane</keyword>
<dbReference type="Pfam" id="PF01292">
    <property type="entry name" value="Ni_hydr_CYTB"/>
    <property type="match status" value="1"/>
</dbReference>
<keyword evidence="2" id="KW-1003">Cell membrane</keyword>
<evidence type="ECO:0000256" key="3">
    <source>
        <dbReference type="ARBA" id="ARBA00022692"/>
    </source>
</evidence>
<dbReference type="eggNOG" id="COG3658">
    <property type="taxonomic scope" value="Bacteria"/>
</dbReference>
<evidence type="ECO:0000256" key="6">
    <source>
        <dbReference type="SAM" id="Phobius"/>
    </source>
</evidence>
<evidence type="ECO:0000256" key="2">
    <source>
        <dbReference type="ARBA" id="ARBA00022475"/>
    </source>
</evidence>
<dbReference type="InterPro" id="IPR011577">
    <property type="entry name" value="Cyt_b561_bac/Ni-Hgenase"/>
</dbReference>
<organism evidence="8 9">
    <name type="scientific">Methylotenera versatilis (strain 301)</name>
    <dbReference type="NCBI Taxonomy" id="666681"/>
    <lineage>
        <taxon>Bacteria</taxon>
        <taxon>Pseudomonadati</taxon>
        <taxon>Pseudomonadota</taxon>
        <taxon>Betaproteobacteria</taxon>
        <taxon>Nitrosomonadales</taxon>
        <taxon>Methylophilaceae</taxon>
        <taxon>Methylotenera</taxon>
    </lineage>
</organism>
<dbReference type="GO" id="GO:0009055">
    <property type="term" value="F:electron transfer activity"/>
    <property type="evidence" value="ECO:0007669"/>
    <property type="project" value="InterPro"/>
</dbReference>
<feature type="transmembrane region" description="Helical" evidence="6">
    <location>
        <begin position="52"/>
        <end position="73"/>
    </location>
</feature>
<evidence type="ECO:0000259" key="7">
    <source>
        <dbReference type="Pfam" id="PF01292"/>
    </source>
</evidence>
<dbReference type="PANTHER" id="PTHR30485:SF2">
    <property type="entry name" value="BLL0597 PROTEIN"/>
    <property type="match status" value="1"/>
</dbReference>
<evidence type="ECO:0000256" key="1">
    <source>
        <dbReference type="ARBA" id="ARBA00004651"/>
    </source>
</evidence>
<feature type="transmembrane region" description="Helical" evidence="6">
    <location>
        <begin position="21"/>
        <end position="40"/>
    </location>
</feature>
<comment type="subcellular location">
    <subcellularLocation>
        <location evidence="1">Cell membrane</location>
        <topology evidence="1">Multi-pass membrane protein</topology>
    </subcellularLocation>
</comment>
<protein>
    <submittedName>
        <fullName evidence="8">Cytochrome B561</fullName>
    </submittedName>
</protein>
<dbReference type="Gene3D" id="1.20.950.20">
    <property type="entry name" value="Transmembrane di-heme cytochromes, Chain C"/>
    <property type="match status" value="1"/>
</dbReference>
<dbReference type="InterPro" id="IPR051542">
    <property type="entry name" value="Hydrogenase_cytochrome"/>
</dbReference>
<dbReference type="PANTHER" id="PTHR30485">
    <property type="entry name" value="NI/FE-HYDROGENASE 1 B-TYPE CYTOCHROME SUBUNIT"/>
    <property type="match status" value="1"/>
</dbReference>
<feature type="transmembrane region" description="Helical" evidence="6">
    <location>
        <begin position="161"/>
        <end position="179"/>
    </location>
</feature>
<dbReference type="Proteomes" id="UP000000383">
    <property type="component" value="Chromosome"/>
</dbReference>
<evidence type="ECO:0000313" key="9">
    <source>
        <dbReference type="Proteomes" id="UP000000383"/>
    </source>
</evidence>
<evidence type="ECO:0000256" key="4">
    <source>
        <dbReference type="ARBA" id="ARBA00022989"/>
    </source>
</evidence>
<dbReference type="GO" id="GO:0005886">
    <property type="term" value="C:plasma membrane"/>
    <property type="evidence" value="ECO:0007669"/>
    <property type="project" value="UniProtKB-SubCell"/>
</dbReference>
<proteinExistence type="predicted"/>
<keyword evidence="4 6" id="KW-1133">Transmembrane helix</keyword>
<dbReference type="HOGENOM" id="CLU_078451_1_0_4"/>
<keyword evidence="5 6" id="KW-0472">Membrane</keyword>
<dbReference type="KEGG" id="meh:M301_0064"/>
<dbReference type="OrthoDB" id="196472at2"/>
<dbReference type="GO" id="GO:0022904">
    <property type="term" value="P:respiratory electron transport chain"/>
    <property type="evidence" value="ECO:0007669"/>
    <property type="project" value="InterPro"/>
</dbReference>
<reference evidence="9" key="1">
    <citation type="submission" date="2010-05" db="EMBL/GenBank/DDBJ databases">
        <title>Complete sequence of Methylotenera sp. 301.</title>
        <authorList>
            <person name="Lucas S."/>
            <person name="Copeland A."/>
            <person name="Lapidus A."/>
            <person name="Cheng J.-F."/>
            <person name="Bruce D."/>
            <person name="Goodwin L."/>
            <person name="Pitluck S."/>
            <person name="Clum A."/>
            <person name="Land M."/>
            <person name="Hauser L."/>
            <person name="Kyrpides N."/>
            <person name="Ivanova N."/>
            <person name="Chistoservova L."/>
            <person name="Kalyuzhnaya M."/>
            <person name="Woyke T."/>
        </authorList>
    </citation>
    <scope>NUCLEOTIDE SEQUENCE [LARGE SCALE GENOMIC DNA]</scope>
    <source>
        <strain evidence="9">301</strain>
    </source>
</reference>
<gene>
    <name evidence="8" type="ordered locus">M301_0064</name>
</gene>
<accession>D7DK67</accession>
<dbReference type="RefSeq" id="WP_013146769.1">
    <property type="nucleotide sequence ID" value="NC_014207.1"/>
</dbReference>
<dbReference type="SUPFAM" id="SSF81342">
    <property type="entry name" value="Transmembrane di-heme cytochromes"/>
    <property type="match status" value="1"/>
</dbReference>
<evidence type="ECO:0000313" key="8">
    <source>
        <dbReference type="EMBL" id="ADI28452.1"/>
    </source>
</evidence>
<keyword evidence="9" id="KW-1185">Reference proteome</keyword>
<reference evidence="8 9" key="2">
    <citation type="journal article" date="2011" name="J. Bacteriol.">
        <title>Genomes of three methylotrophs from a single niche uncover genetic and metabolic divergence of Methylophilaceae.</title>
        <authorList>
            <person name="Lapidus A."/>
            <person name="Clum A."/>
            <person name="Labutti K."/>
            <person name="Kaluzhnaya M.G."/>
            <person name="Lim S."/>
            <person name="Beck D.A."/>
            <person name="Glavina Del Rio T."/>
            <person name="Nolan M."/>
            <person name="Mavromatis K."/>
            <person name="Huntemann M."/>
            <person name="Lucas S."/>
            <person name="Lidstrom M.E."/>
            <person name="Ivanova N."/>
            <person name="Chistoserdova L."/>
        </authorList>
    </citation>
    <scope>NUCLEOTIDE SEQUENCE [LARGE SCALE GENOMIC DNA]</scope>
    <source>
        <strain evidence="8 9">301</strain>
    </source>
</reference>
<dbReference type="EMBL" id="CP002056">
    <property type="protein sequence ID" value="ADI28452.1"/>
    <property type="molecule type" value="Genomic_DNA"/>
</dbReference>
<dbReference type="InterPro" id="IPR016174">
    <property type="entry name" value="Di-haem_cyt_TM"/>
</dbReference>
<dbReference type="GO" id="GO:0020037">
    <property type="term" value="F:heme binding"/>
    <property type="evidence" value="ECO:0007669"/>
    <property type="project" value="TreeGrafter"/>
</dbReference>
<dbReference type="AlphaFoldDB" id="D7DK67"/>
<feature type="domain" description="Cytochrome b561 bacterial/Ni-hydrogenase" evidence="7">
    <location>
        <begin position="11"/>
        <end position="195"/>
    </location>
</feature>
<feature type="transmembrane region" description="Helical" evidence="6">
    <location>
        <begin position="113"/>
        <end position="134"/>
    </location>
</feature>
<sequence precursor="true">METITYQRKKVYDPILRLIHLWNGLAILFLMTTVWLSDLFEKGAGEKMLWHLHIYIGYGLVVGIVARLAWGIVGSRHARFSDMWHPIVWWDAVRNFNLQAKPRFGHNTLASGVYLLVYLLLITMAITGLSLAAIEHSMGPLNAWIGDMPWLKEIVEEPHEFIFYLLMGFVVIHIAALIWHERKDKTPLAQAMVTGYQYEVEQSNLNEGDHHA</sequence>
<name>D7DK67_METV0</name>
<dbReference type="STRING" id="666681.M301_0064"/>